<evidence type="ECO:0000313" key="3">
    <source>
        <dbReference type="Proteomes" id="UP001059617"/>
    </source>
</evidence>
<dbReference type="CDD" id="cd02440">
    <property type="entry name" value="AdoMet_MTases"/>
    <property type="match status" value="1"/>
</dbReference>
<dbReference type="EMBL" id="CP073720">
    <property type="protein sequence ID" value="UWP87108.1"/>
    <property type="molecule type" value="Genomic_DNA"/>
</dbReference>
<dbReference type="InterPro" id="IPR006764">
    <property type="entry name" value="SAM_dep_MeTrfase_SAV2177_type"/>
</dbReference>
<accession>A0ABY5WAM6</accession>
<dbReference type="GO" id="GO:0008168">
    <property type="term" value="F:methyltransferase activity"/>
    <property type="evidence" value="ECO:0007669"/>
    <property type="project" value="UniProtKB-KW"/>
</dbReference>
<dbReference type="PIRSF" id="PIRSF017393">
    <property type="entry name" value="MTase_SAV2177"/>
    <property type="match status" value="1"/>
</dbReference>
<dbReference type="Gene3D" id="3.40.50.150">
    <property type="entry name" value="Vaccinia Virus protein VP39"/>
    <property type="match status" value="1"/>
</dbReference>
<evidence type="ECO:0000256" key="1">
    <source>
        <dbReference type="SAM" id="MobiDB-lite"/>
    </source>
</evidence>
<dbReference type="RefSeq" id="WP_259866960.1">
    <property type="nucleotide sequence ID" value="NZ_BAAAST010000173.1"/>
</dbReference>
<reference evidence="2" key="1">
    <citation type="submission" date="2021-04" db="EMBL/GenBank/DDBJ databases">
        <authorList>
            <person name="Hartkoorn R.C."/>
            <person name="Beaudoing E."/>
            <person name="Hot D."/>
        </authorList>
    </citation>
    <scope>NUCLEOTIDE SEQUENCE</scope>
    <source>
        <strain evidence="2">NRRL B-16292</strain>
    </source>
</reference>
<reference evidence="2" key="2">
    <citation type="submission" date="2022-09" db="EMBL/GenBank/DDBJ databases">
        <title>Biosynthetic gene clusters of Dactylosporangioum fulvum.</title>
        <authorList>
            <person name="Caradec T."/>
        </authorList>
    </citation>
    <scope>NUCLEOTIDE SEQUENCE</scope>
    <source>
        <strain evidence="2">NRRL B-16292</strain>
    </source>
</reference>
<feature type="region of interest" description="Disordered" evidence="1">
    <location>
        <begin position="251"/>
        <end position="272"/>
    </location>
</feature>
<gene>
    <name evidence="2" type="ORF">Dfulv_23855</name>
</gene>
<dbReference type="InterPro" id="IPR029063">
    <property type="entry name" value="SAM-dependent_MTases_sf"/>
</dbReference>
<organism evidence="2 3">
    <name type="scientific">Dactylosporangium fulvum</name>
    <dbReference type="NCBI Taxonomy" id="53359"/>
    <lineage>
        <taxon>Bacteria</taxon>
        <taxon>Bacillati</taxon>
        <taxon>Actinomycetota</taxon>
        <taxon>Actinomycetes</taxon>
        <taxon>Micromonosporales</taxon>
        <taxon>Micromonosporaceae</taxon>
        <taxon>Dactylosporangium</taxon>
    </lineage>
</organism>
<keyword evidence="2" id="KW-0489">Methyltransferase</keyword>
<keyword evidence="3" id="KW-1185">Reference proteome</keyword>
<dbReference type="SUPFAM" id="SSF53335">
    <property type="entry name" value="S-adenosyl-L-methionine-dependent methyltransferases"/>
    <property type="match status" value="1"/>
</dbReference>
<keyword evidence="2" id="KW-0808">Transferase</keyword>
<dbReference type="Proteomes" id="UP001059617">
    <property type="component" value="Chromosome"/>
</dbReference>
<name>A0ABY5WAM6_9ACTN</name>
<dbReference type="GO" id="GO:0032259">
    <property type="term" value="P:methylation"/>
    <property type="evidence" value="ECO:0007669"/>
    <property type="project" value="UniProtKB-KW"/>
</dbReference>
<dbReference type="Pfam" id="PF04672">
    <property type="entry name" value="Methyltransf_19"/>
    <property type="match status" value="1"/>
</dbReference>
<sequence>MAGVGSGGEPKPATAARIYDYHLGGIHNFPADREAGDAVARLFPLVPALARTNRAFLRRAVRHLAESGVRQFLDIGSGIPTAGNVHEVARSVVPDARAVYVDIDPVAVSESLEILAGDERAGAVRADVRDPQAILGHPQVRRLLDFGEPVGLLLIAVLHFVPDDEAAQAAVRQLREALVPGSYVVVSHAASDGVPDDDSGHLAVAKDVYQRSTATPFHLRSRPQVERFFEGLELVEPGVVWLPEWRPTPDDPADFVQDPPRSAGLAGVARVR</sequence>
<evidence type="ECO:0000313" key="2">
    <source>
        <dbReference type="EMBL" id="UWP87108.1"/>
    </source>
</evidence>
<protein>
    <submittedName>
        <fullName evidence="2">SAM-dependent methyltransferase</fullName>
    </submittedName>
</protein>
<proteinExistence type="predicted"/>